<dbReference type="PANTHER" id="PTHR38602">
    <property type="entry name" value="INNER MEMBRANE PROTEIN-RELATED"/>
    <property type="match status" value="1"/>
</dbReference>
<feature type="transmembrane region" description="Helical" evidence="1">
    <location>
        <begin position="53"/>
        <end position="69"/>
    </location>
</feature>
<reference evidence="2" key="1">
    <citation type="journal article" date="2014" name="Int. J. Syst. Evol. Microbiol.">
        <title>Complete genome sequence of Corynebacterium casei LMG S-19264T (=DSM 44701T), isolated from a smear-ripened cheese.</title>
        <authorList>
            <consortium name="US DOE Joint Genome Institute (JGI-PGF)"/>
            <person name="Walter F."/>
            <person name="Albersmeier A."/>
            <person name="Kalinowski J."/>
            <person name="Ruckert C."/>
        </authorList>
    </citation>
    <scope>NUCLEOTIDE SEQUENCE</scope>
    <source>
        <strain evidence="2">CGMCC 1.15725</strain>
    </source>
</reference>
<dbReference type="PANTHER" id="PTHR38602:SF1">
    <property type="entry name" value="INNER MEMBRANE PROTEIN"/>
    <property type="match status" value="1"/>
</dbReference>
<dbReference type="Pfam" id="PF09838">
    <property type="entry name" value="DUF2065"/>
    <property type="match status" value="1"/>
</dbReference>
<dbReference type="InterPro" id="IPR019201">
    <property type="entry name" value="DUF2065"/>
</dbReference>
<evidence type="ECO:0000256" key="1">
    <source>
        <dbReference type="SAM" id="Phobius"/>
    </source>
</evidence>
<dbReference type="RefSeq" id="WP_229744121.1">
    <property type="nucleotide sequence ID" value="NZ_BMJQ01000028.1"/>
</dbReference>
<gene>
    <name evidence="2" type="ORF">GCM10011611_63660</name>
</gene>
<reference evidence="2" key="2">
    <citation type="submission" date="2020-09" db="EMBL/GenBank/DDBJ databases">
        <authorList>
            <person name="Sun Q."/>
            <person name="Zhou Y."/>
        </authorList>
    </citation>
    <scope>NUCLEOTIDE SEQUENCE</scope>
    <source>
        <strain evidence="2">CGMCC 1.15725</strain>
    </source>
</reference>
<keyword evidence="1" id="KW-0472">Membrane</keyword>
<organism evidence="2 3">
    <name type="scientific">Aliidongia dinghuensis</name>
    <dbReference type="NCBI Taxonomy" id="1867774"/>
    <lineage>
        <taxon>Bacteria</taxon>
        <taxon>Pseudomonadati</taxon>
        <taxon>Pseudomonadota</taxon>
        <taxon>Alphaproteobacteria</taxon>
        <taxon>Rhodospirillales</taxon>
        <taxon>Dongiaceae</taxon>
        <taxon>Aliidongia</taxon>
    </lineage>
</organism>
<proteinExistence type="predicted"/>
<sequence>MGGLGGLSEGLRDLWTALALVLVIEGALYALFPQPMKRALLSVVSQPEGLLRVAGLVAACLGVAWVWFLRHH</sequence>
<accession>A0A8J2Z1N6</accession>
<dbReference type="EMBL" id="BMJQ01000028">
    <property type="protein sequence ID" value="GGF48533.1"/>
    <property type="molecule type" value="Genomic_DNA"/>
</dbReference>
<protein>
    <recommendedName>
        <fullName evidence="4">DUF2065 domain-containing protein</fullName>
    </recommendedName>
</protein>
<comment type="caution">
    <text evidence="2">The sequence shown here is derived from an EMBL/GenBank/DDBJ whole genome shotgun (WGS) entry which is preliminary data.</text>
</comment>
<keyword evidence="3" id="KW-1185">Reference proteome</keyword>
<keyword evidence="1" id="KW-1133">Transmembrane helix</keyword>
<evidence type="ECO:0000313" key="3">
    <source>
        <dbReference type="Proteomes" id="UP000646365"/>
    </source>
</evidence>
<dbReference type="AlphaFoldDB" id="A0A8J2Z1N6"/>
<feature type="transmembrane region" description="Helical" evidence="1">
    <location>
        <begin position="14"/>
        <end position="32"/>
    </location>
</feature>
<dbReference type="Proteomes" id="UP000646365">
    <property type="component" value="Unassembled WGS sequence"/>
</dbReference>
<keyword evidence="1" id="KW-0812">Transmembrane</keyword>
<name>A0A8J2Z1N6_9PROT</name>
<evidence type="ECO:0000313" key="2">
    <source>
        <dbReference type="EMBL" id="GGF48533.1"/>
    </source>
</evidence>
<evidence type="ECO:0008006" key="4">
    <source>
        <dbReference type="Google" id="ProtNLM"/>
    </source>
</evidence>